<evidence type="ECO:0000313" key="1">
    <source>
        <dbReference type="EMBL" id="CAI8600903.1"/>
    </source>
</evidence>
<dbReference type="Proteomes" id="UP001157006">
    <property type="component" value="Chromosome 2"/>
</dbReference>
<name>A0AAV0ZUD8_VICFA</name>
<dbReference type="EMBL" id="OX451737">
    <property type="protein sequence ID" value="CAI8600903.1"/>
    <property type="molecule type" value="Genomic_DNA"/>
</dbReference>
<reference evidence="1 2" key="1">
    <citation type="submission" date="2023-01" db="EMBL/GenBank/DDBJ databases">
        <authorList>
            <person name="Kreplak J."/>
        </authorList>
    </citation>
    <scope>NUCLEOTIDE SEQUENCE [LARGE SCALE GENOMIC DNA]</scope>
</reference>
<evidence type="ECO:0000313" key="2">
    <source>
        <dbReference type="Proteomes" id="UP001157006"/>
    </source>
</evidence>
<dbReference type="AlphaFoldDB" id="A0AAV0ZUD8"/>
<dbReference type="PANTHER" id="PTHR33116:SF78">
    <property type="entry name" value="OS12G0587133 PROTEIN"/>
    <property type="match status" value="1"/>
</dbReference>
<keyword evidence="2" id="KW-1185">Reference proteome</keyword>
<proteinExistence type="predicted"/>
<gene>
    <name evidence="1" type="ORF">VFH_II246240</name>
</gene>
<protein>
    <submittedName>
        <fullName evidence="1">Uncharacterized protein</fullName>
    </submittedName>
</protein>
<accession>A0AAV0ZUD8</accession>
<dbReference type="PANTHER" id="PTHR33116">
    <property type="entry name" value="REVERSE TRANSCRIPTASE ZINC-BINDING DOMAIN-CONTAINING PROTEIN-RELATED-RELATED"/>
    <property type="match status" value="1"/>
</dbReference>
<organism evidence="1 2">
    <name type="scientific">Vicia faba</name>
    <name type="common">Broad bean</name>
    <name type="synonym">Faba vulgaris</name>
    <dbReference type="NCBI Taxonomy" id="3906"/>
    <lineage>
        <taxon>Eukaryota</taxon>
        <taxon>Viridiplantae</taxon>
        <taxon>Streptophyta</taxon>
        <taxon>Embryophyta</taxon>
        <taxon>Tracheophyta</taxon>
        <taxon>Spermatophyta</taxon>
        <taxon>Magnoliopsida</taxon>
        <taxon>eudicotyledons</taxon>
        <taxon>Gunneridae</taxon>
        <taxon>Pentapetalae</taxon>
        <taxon>rosids</taxon>
        <taxon>fabids</taxon>
        <taxon>Fabales</taxon>
        <taxon>Fabaceae</taxon>
        <taxon>Papilionoideae</taxon>
        <taxon>50 kb inversion clade</taxon>
        <taxon>NPAAA clade</taxon>
        <taxon>Hologalegina</taxon>
        <taxon>IRL clade</taxon>
        <taxon>Fabeae</taxon>
        <taxon>Vicia</taxon>
    </lineage>
</organism>
<sequence>MEVIPVYPIMTNLLPKACIKDIQKLQRNFIWGDSVEKKRYHAVSWDIVTKAKCNGGLGLRDLNLMNQFCIMKLGSKIINGDDDLWCNIMRCKYKVEDNRGVLQEKRVNSNMWKAIVKTSPNLIDVGLWHIGEGNHIHPWTHSWTDRGKIFKDFNVAIHVELAYYKLRDLVDIDGKWNWSLMAWILDDVKLKITIILPLLTGSGVDKLITAIDEEGNFAIGHLYKELTQDGNLERSKEWNLICSCLSQRESGDSSGC</sequence>